<evidence type="ECO:0000313" key="2">
    <source>
        <dbReference type="EMBL" id="TYS79707.1"/>
    </source>
</evidence>
<dbReference type="Proteomes" id="UP000325054">
    <property type="component" value="Unassembled WGS sequence"/>
</dbReference>
<feature type="transmembrane region" description="Helical" evidence="1">
    <location>
        <begin position="6"/>
        <end position="25"/>
    </location>
</feature>
<reference evidence="2 3" key="1">
    <citation type="submission" date="2019-08" db="EMBL/GenBank/DDBJ databases">
        <title>Bacillus genomes from the desert of Cuatro Cienegas, Coahuila.</title>
        <authorList>
            <person name="Olmedo-Alvarez G."/>
        </authorList>
    </citation>
    <scope>NUCLEOTIDE SEQUENCE [LARGE SCALE GENOMIC DNA]</scope>
    <source>
        <strain evidence="2 3">CH451a_14T</strain>
    </source>
</reference>
<dbReference type="AlphaFoldDB" id="A0A5D4TXH4"/>
<evidence type="ECO:0000256" key="1">
    <source>
        <dbReference type="SAM" id="Phobius"/>
    </source>
</evidence>
<name>A0A5D4TXH4_9BACI</name>
<keyword evidence="1" id="KW-0472">Membrane</keyword>
<protein>
    <submittedName>
        <fullName evidence="2">Uncharacterized protein</fullName>
    </submittedName>
</protein>
<keyword evidence="1" id="KW-1133">Transmembrane helix</keyword>
<proteinExistence type="predicted"/>
<accession>A0A5D4TXH4</accession>
<feature type="transmembrane region" description="Helical" evidence="1">
    <location>
        <begin position="104"/>
        <end position="122"/>
    </location>
</feature>
<dbReference type="EMBL" id="VTEW01000006">
    <property type="protein sequence ID" value="TYS79707.1"/>
    <property type="molecule type" value="Genomic_DNA"/>
</dbReference>
<dbReference type="OrthoDB" id="378663at2"/>
<comment type="caution">
    <text evidence="2">The sequence shown here is derived from an EMBL/GenBank/DDBJ whole genome shotgun (WGS) entry which is preliminary data.</text>
</comment>
<sequence>MDTQLIISVAVIITLIKVLAVVLFIKYRRGDIEENPFISLLKKEGMLLYYSIFRWKQNEREVPGVQRFHYHKGSLYFWLYIALLHQQVIEGAVFHIYLKEVDPLRANILLILHVYSFLYIMGDYNYVRNSPIELKGKKVRMRIGARRELTFYVKDIEEIQPARTQYHKSGGMVHEKKVFHAGALPRVLTRIFGVTDELKYEIAFKIPLYARGYFGQKKEVTKALIYMSQPEDFIDALKNQMAHGKDSEEDAAYIEVKETRPSLINWKVL</sequence>
<evidence type="ECO:0000313" key="3">
    <source>
        <dbReference type="Proteomes" id="UP000325054"/>
    </source>
</evidence>
<keyword evidence="1" id="KW-0812">Transmembrane</keyword>
<feature type="transmembrane region" description="Helical" evidence="1">
    <location>
        <begin position="75"/>
        <end position="98"/>
    </location>
</feature>
<gene>
    <name evidence="2" type="ORF">FZC80_08660</name>
</gene>
<organism evidence="2 3">
    <name type="scientific">Rossellomorea aquimaris</name>
    <dbReference type="NCBI Taxonomy" id="189382"/>
    <lineage>
        <taxon>Bacteria</taxon>
        <taxon>Bacillati</taxon>
        <taxon>Bacillota</taxon>
        <taxon>Bacilli</taxon>
        <taxon>Bacillales</taxon>
        <taxon>Bacillaceae</taxon>
        <taxon>Rossellomorea</taxon>
    </lineage>
</organism>
<dbReference type="RefSeq" id="WP_148991507.1">
    <property type="nucleotide sequence ID" value="NZ_VTEW01000006.1"/>
</dbReference>